<dbReference type="InterPro" id="IPR035901">
    <property type="entry name" value="GIY-YIG_endonuc_sf"/>
</dbReference>
<evidence type="ECO:0000259" key="6">
    <source>
        <dbReference type="PROSITE" id="PS50151"/>
    </source>
</evidence>
<keyword evidence="9" id="KW-1185">Reference proteome</keyword>
<dbReference type="FunFam" id="3.40.1440.10:FF:000001">
    <property type="entry name" value="UvrABC system protein C"/>
    <property type="match status" value="1"/>
</dbReference>
<dbReference type="InterPro" id="IPR050066">
    <property type="entry name" value="UvrABC_protein_C"/>
</dbReference>
<organism evidence="8 9">
    <name type="scientific">Paenibacillus albilobatus</name>
    <dbReference type="NCBI Taxonomy" id="2716884"/>
    <lineage>
        <taxon>Bacteria</taxon>
        <taxon>Bacillati</taxon>
        <taxon>Bacillota</taxon>
        <taxon>Bacilli</taxon>
        <taxon>Bacillales</taxon>
        <taxon>Paenibacillaceae</taxon>
        <taxon>Paenibacillus</taxon>
    </lineage>
</organism>
<dbReference type="SUPFAM" id="SSF82771">
    <property type="entry name" value="GIY-YIG endonuclease"/>
    <property type="match status" value="1"/>
</dbReference>
<dbReference type="GO" id="GO:0006289">
    <property type="term" value="P:nucleotide-excision repair"/>
    <property type="evidence" value="ECO:0007669"/>
    <property type="project" value="InterPro"/>
</dbReference>
<comment type="caution">
    <text evidence="8">The sequence shown here is derived from an EMBL/GenBank/DDBJ whole genome shotgun (WGS) entry which is preliminary data.</text>
</comment>
<evidence type="ECO:0000313" key="8">
    <source>
        <dbReference type="EMBL" id="GIO31060.1"/>
    </source>
</evidence>
<dbReference type="Gene3D" id="4.10.860.10">
    <property type="entry name" value="UVR domain"/>
    <property type="match status" value="1"/>
</dbReference>
<dbReference type="Proteomes" id="UP000679779">
    <property type="component" value="Unassembled WGS sequence"/>
</dbReference>
<proteinExistence type="predicted"/>
<accession>A0A920C9G0</accession>
<dbReference type="PROSITE" id="PS50164">
    <property type="entry name" value="GIY_YIG"/>
    <property type="match status" value="1"/>
</dbReference>
<keyword evidence="5" id="KW-0234">DNA repair</keyword>
<dbReference type="RefSeq" id="WP_160044349.1">
    <property type="nucleotide sequence ID" value="NZ_BORQ01000002.1"/>
</dbReference>
<dbReference type="GO" id="GO:0009380">
    <property type="term" value="C:excinuclease repair complex"/>
    <property type="evidence" value="ECO:0007669"/>
    <property type="project" value="TreeGrafter"/>
</dbReference>
<dbReference type="CDD" id="cd10434">
    <property type="entry name" value="GIY-YIG_UvrC_Cho"/>
    <property type="match status" value="1"/>
</dbReference>
<evidence type="ECO:0000259" key="7">
    <source>
        <dbReference type="PROSITE" id="PS50164"/>
    </source>
</evidence>
<dbReference type="InterPro" id="IPR001943">
    <property type="entry name" value="UVR_dom"/>
</dbReference>
<name>A0A920C9G0_9BACL</name>
<dbReference type="PROSITE" id="PS50151">
    <property type="entry name" value="UVR"/>
    <property type="match status" value="1"/>
</dbReference>
<dbReference type="Pfam" id="PF01541">
    <property type="entry name" value="GIY-YIG"/>
    <property type="match status" value="1"/>
</dbReference>
<dbReference type="GO" id="GO:0004518">
    <property type="term" value="F:nuclease activity"/>
    <property type="evidence" value="ECO:0007669"/>
    <property type="project" value="UniProtKB-KW"/>
</dbReference>
<sequence>MNERYTNASVGRRTYGNLQPGHALSAEMKDKLRSLPGAPGVYIMKDAGGGILYVGKSKHLKNRVNSYFHQSKSHAPKIQKLVRHVKELEIIRTDTEFEAFLLECSLIHKFKPMYNRKMKNPASYSYIIIPASAGLRHFETSPHPQPAPGDDVFGPYPASQTAVEKAVQTILECLKIGCSPAAAANAPCLNHSIGLCLGMCMGGDQLKKYHWQMNRLIGLLKGTDRSLCEELEGNMAEAAERFDFESAAKYRDVLQSIRFLEQKEKVIGFAGNNPNVVLYEQLDMNTIKLFFVKRHTVLFSRVYPIGSDREKEQLITEAEVLARACFKQDASAYASEISRDEIDEAQIIYSYVQSHPGQTALIPDAWLDSRSSAELSDALRALFLDNQTEDEQHKI</sequence>
<feature type="domain" description="UVR" evidence="6">
    <location>
        <begin position="225"/>
        <end position="260"/>
    </location>
</feature>
<dbReference type="EMBL" id="BORQ01000002">
    <property type="protein sequence ID" value="GIO31060.1"/>
    <property type="molecule type" value="Genomic_DNA"/>
</dbReference>
<evidence type="ECO:0000256" key="2">
    <source>
        <dbReference type="ARBA" id="ARBA00022763"/>
    </source>
</evidence>
<keyword evidence="2" id="KW-0227">DNA damage</keyword>
<feature type="domain" description="GIY-YIG" evidence="7">
    <location>
        <begin position="37"/>
        <end position="116"/>
    </location>
</feature>
<keyword evidence="3" id="KW-0228">DNA excision</keyword>
<gene>
    <name evidence="8" type="primary">uvrC_1</name>
    <name evidence="8" type="ORF">J2TS6_22010</name>
</gene>
<dbReference type="Gene3D" id="3.40.1440.10">
    <property type="entry name" value="GIY-YIG endonuclease"/>
    <property type="match status" value="1"/>
</dbReference>
<dbReference type="PANTHER" id="PTHR30562">
    <property type="entry name" value="UVRC/OXIDOREDUCTASE"/>
    <property type="match status" value="1"/>
</dbReference>
<dbReference type="AlphaFoldDB" id="A0A920C9G0"/>
<keyword evidence="1" id="KW-0963">Cytoplasm</keyword>
<evidence type="ECO:0000256" key="4">
    <source>
        <dbReference type="ARBA" id="ARBA00022881"/>
    </source>
</evidence>
<dbReference type="InterPro" id="IPR036876">
    <property type="entry name" value="UVR_dom_sf"/>
</dbReference>
<dbReference type="PANTHER" id="PTHR30562:SF1">
    <property type="entry name" value="UVRABC SYSTEM PROTEIN C"/>
    <property type="match status" value="1"/>
</dbReference>
<evidence type="ECO:0000256" key="5">
    <source>
        <dbReference type="ARBA" id="ARBA00023204"/>
    </source>
</evidence>
<dbReference type="SUPFAM" id="SSF46600">
    <property type="entry name" value="C-terminal UvrC-binding domain of UvrB"/>
    <property type="match status" value="1"/>
</dbReference>
<dbReference type="InterPro" id="IPR047296">
    <property type="entry name" value="GIY-YIG_UvrC_Cho"/>
</dbReference>
<evidence type="ECO:0000313" key="9">
    <source>
        <dbReference type="Proteomes" id="UP000679779"/>
    </source>
</evidence>
<reference evidence="8" key="1">
    <citation type="submission" date="2021-03" db="EMBL/GenBank/DDBJ databases">
        <title>Antimicrobial resistance genes in bacteria isolated from Japanese honey, and their potential for conferring macrolide and lincosamide resistance in the American foulbrood pathogen Paenibacillus larvae.</title>
        <authorList>
            <person name="Okamoto M."/>
            <person name="Kumagai M."/>
            <person name="Kanamori H."/>
            <person name="Takamatsu D."/>
        </authorList>
    </citation>
    <scope>NUCLEOTIDE SEQUENCE</scope>
    <source>
        <strain evidence="8">J2TS6</strain>
    </source>
</reference>
<keyword evidence="4" id="KW-0267">Excision nuclease</keyword>
<dbReference type="Pfam" id="PF02151">
    <property type="entry name" value="UVR"/>
    <property type="match status" value="1"/>
</dbReference>
<dbReference type="SMART" id="SM00465">
    <property type="entry name" value="GIYc"/>
    <property type="match status" value="1"/>
</dbReference>
<evidence type="ECO:0000256" key="3">
    <source>
        <dbReference type="ARBA" id="ARBA00022769"/>
    </source>
</evidence>
<protein>
    <submittedName>
        <fullName evidence="8">Excinuclease ABC subunit C</fullName>
    </submittedName>
</protein>
<dbReference type="InterPro" id="IPR000305">
    <property type="entry name" value="GIY-YIG_endonuc"/>
</dbReference>
<evidence type="ECO:0000256" key="1">
    <source>
        <dbReference type="ARBA" id="ARBA00022490"/>
    </source>
</evidence>